<keyword evidence="3" id="KW-1185">Reference proteome</keyword>
<protein>
    <submittedName>
        <fullName evidence="2">Uncharacterized protein</fullName>
    </submittedName>
</protein>
<accession>A0A9X6RPM5</accession>
<gene>
    <name evidence="2" type="ORF">BV898_19640</name>
</gene>
<dbReference type="AlphaFoldDB" id="A0A9X6RPM5"/>
<proteinExistence type="predicted"/>
<reference evidence="3" key="1">
    <citation type="submission" date="2017-01" db="EMBL/GenBank/DDBJ databases">
        <title>Comparative genomics of anhydrobiosis in the tardigrade Hypsibius dujardini.</title>
        <authorList>
            <person name="Yoshida Y."/>
            <person name="Koutsovoulos G."/>
            <person name="Laetsch D."/>
            <person name="Stevens L."/>
            <person name="Kumar S."/>
            <person name="Horikawa D."/>
            <person name="Ishino K."/>
            <person name="Komine S."/>
            <person name="Tomita M."/>
            <person name="Blaxter M."/>
            <person name="Arakawa K."/>
        </authorList>
    </citation>
    <scope>NUCLEOTIDE SEQUENCE [LARGE SCALE GENOMIC DNA]</scope>
    <source>
        <strain evidence="3">Z151</strain>
    </source>
</reference>
<comment type="caution">
    <text evidence="2">The sequence shown here is derived from an EMBL/GenBank/DDBJ whole genome shotgun (WGS) entry which is preliminary data.</text>
</comment>
<organism evidence="2 3">
    <name type="scientific">Hypsibius exemplaris</name>
    <name type="common">Freshwater tardigrade</name>
    <dbReference type="NCBI Taxonomy" id="2072580"/>
    <lineage>
        <taxon>Eukaryota</taxon>
        <taxon>Metazoa</taxon>
        <taxon>Ecdysozoa</taxon>
        <taxon>Tardigrada</taxon>
        <taxon>Eutardigrada</taxon>
        <taxon>Parachela</taxon>
        <taxon>Hypsibioidea</taxon>
        <taxon>Hypsibiidae</taxon>
        <taxon>Hypsibius</taxon>
    </lineage>
</organism>
<name>A0A9X6RPM5_HYPEX</name>
<feature type="region of interest" description="Disordered" evidence="1">
    <location>
        <begin position="114"/>
        <end position="159"/>
    </location>
</feature>
<evidence type="ECO:0000313" key="3">
    <source>
        <dbReference type="Proteomes" id="UP000192578"/>
    </source>
</evidence>
<feature type="compositionally biased region" description="Polar residues" evidence="1">
    <location>
        <begin position="66"/>
        <end position="80"/>
    </location>
</feature>
<dbReference type="Proteomes" id="UP000192578">
    <property type="component" value="Unassembled WGS sequence"/>
</dbReference>
<sequence>MPSKYDLIRQFVTAVSLPRNRRPLTTNHNCELTSAKSECTFAKLLVNEGKTELPPSEYHSLVRTPSWDTRPTNQLHHPSSGQPPQVPLQRPRQSLQQRREAEFSLFLTRQSRRVTRESAVESATRVKTSREPRTSGTSGRRRLWDDGVPVGDLGDDAGGAFTAVARRGRERR</sequence>
<feature type="compositionally biased region" description="Low complexity" evidence="1">
    <location>
        <begin position="87"/>
        <end position="96"/>
    </location>
</feature>
<dbReference type="EMBL" id="MTYJ01000604">
    <property type="protein sequence ID" value="OWA55252.1"/>
    <property type="molecule type" value="Genomic_DNA"/>
</dbReference>
<feature type="region of interest" description="Disordered" evidence="1">
    <location>
        <begin position="54"/>
        <end position="98"/>
    </location>
</feature>
<evidence type="ECO:0000256" key="1">
    <source>
        <dbReference type="SAM" id="MobiDB-lite"/>
    </source>
</evidence>
<evidence type="ECO:0000313" key="2">
    <source>
        <dbReference type="EMBL" id="OWA55252.1"/>
    </source>
</evidence>